<evidence type="ECO:0000259" key="2">
    <source>
        <dbReference type="Pfam" id="PF04775"/>
    </source>
</evidence>
<evidence type="ECO:0000256" key="1">
    <source>
        <dbReference type="ARBA" id="ARBA00006538"/>
    </source>
</evidence>
<dbReference type="Pfam" id="PF04775">
    <property type="entry name" value="Bile_Hydr_Trans"/>
    <property type="match status" value="1"/>
</dbReference>
<keyword evidence="5" id="KW-1185">Reference proteome</keyword>
<dbReference type="PANTHER" id="PTHR10824:SF4">
    <property type="entry name" value="ACYL-COENZYME A THIOESTERASE 1-LIKE"/>
    <property type="match status" value="1"/>
</dbReference>
<dbReference type="PIRSF" id="PIRSF016521">
    <property type="entry name" value="Acyl-CoA_hydro"/>
    <property type="match status" value="1"/>
</dbReference>
<evidence type="ECO:0000313" key="5">
    <source>
        <dbReference type="Proteomes" id="UP001642483"/>
    </source>
</evidence>
<dbReference type="InterPro" id="IPR006862">
    <property type="entry name" value="Thio_Ohase/aa_AcTrfase"/>
</dbReference>
<comment type="caution">
    <text evidence="4">The sequence shown here is derived from an EMBL/GenBank/DDBJ whole genome shotgun (WGS) entry which is preliminary data.</text>
</comment>
<evidence type="ECO:0000259" key="3">
    <source>
        <dbReference type="Pfam" id="PF08840"/>
    </source>
</evidence>
<dbReference type="Gene3D" id="3.40.50.1820">
    <property type="entry name" value="alpha/beta hydrolase"/>
    <property type="match status" value="1"/>
</dbReference>
<dbReference type="InterPro" id="IPR042490">
    <property type="entry name" value="Thio_Ohase/BAAT_N"/>
</dbReference>
<dbReference type="InterPro" id="IPR014940">
    <property type="entry name" value="BAAT_C"/>
</dbReference>
<protein>
    <submittedName>
        <fullName evidence="4">Uncharacterized protein</fullName>
    </submittedName>
</protein>
<sequence>MEKVIITAQPNPSLYDEPMAIKANGLKPESMYTFHSHVVIERDEAFECLAQYKSDSKGDACVITGIIDLGNHAALGGSYTGIEPMGLFWAMKPSTKNKYPFAAPERKLASQPLDVTISVHGGALTSSLQTKAYKAICSVKIQRRFMAPGVTRTVVRDNGLHAFLFLPPGPGPFPGIITIDGLMPGTNEDKPALLASRGYAALGLPFYGIEGLPQDYENTCFKLEYFESALRYLQNHEKVDAERGIGLVTLCLGLHFGLAMATFLSGISCMIGINGPLSVLHNPMSYKGIKWSPYKTLKTVKRSSSTNAVLHRTWYNFPATHDGVKASTLKFYKKRDVAFMFVAALDDDAQASEYYVNVMERLLKESNHPDFRIDRYSGAGHVFKQPYMPHSPFMYNRIFGETLGFGGVTGPHSKAQEDSWKKQLVFLHKHLKLRRVNPAAKL</sequence>
<dbReference type="SUPFAM" id="SSF53474">
    <property type="entry name" value="alpha/beta-Hydrolases"/>
    <property type="match status" value="1"/>
</dbReference>
<accession>A0ABP0GMV7</accession>
<comment type="similarity">
    <text evidence="1">Belongs to the C/M/P thioester hydrolase family.</text>
</comment>
<feature type="domain" description="Acyl-CoA thioester hydrolase/bile acid-CoA amino acid N-acetyltransferase" evidence="2">
    <location>
        <begin position="16"/>
        <end position="156"/>
    </location>
</feature>
<dbReference type="InterPro" id="IPR029058">
    <property type="entry name" value="AB_hydrolase_fold"/>
</dbReference>
<dbReference type="Gene3D" id="2.60.40.2240">
    <property type="entry name" value="Acyl-CoA thioester hydrolase/BAAT N-terminal domain"/>
    <property type="match status" value="1"/>
</dbReference>
<gene>
    <name evidence="4" type="ORF">CVLEPA_LOCUS26396</name>
</gene>
<feature type="domain" description="BAAT/Acyl-CoA thioester hydrolase C-terminal" evidence="3">
    <location>
        <begin position="222"/>
        <end position="432"/>
    </location>
</feature>
<reference evidence="4 5" key="1">
    <citation type="submission" date="2024-02" db="EMBL/GenBank/DDBJ databases">
        <authorList>
            <person name="Daric V."/>
            <person name="Darras S."/>
        </authorList>
    </citation>
    <scope>NUCLEOTIDE SEQUENCE [LARGE SCALE GENOMIC DNA]</scope>
</reference>
<dbReference type="InterPro" id="IPR016662">
    <property type="entry name" value="Acyl-CoA_thioEstase_long-chain"/>
</dbReference>
<dbReference type="Proteomes" id="UP001642483">
    <property type="component" value="Unassembled WGS sequence"/>
</dbReference>
<dbReference type="EMBL" id="CAWYQH010000130">
    <property type="protein sequence ID" value="CAK8693069.1"/>
    <property type="molecule type" value="Genomic_DNA"/>
</dbReference>
<dbReference type="Pfam" id="PF08840">
    <property type="entry name" value="BAAT_C"/>
    <property type="match status" value="1"/>
</dbReference>
<organism evidence="4 5">
    <name type="scientific">Clavelina lepadiformis</name>
    <name type="common">Light-bulb sea squirt</name>
    <name type="synonym">Ascidia lepadiformis</name>
    <dbReference type="NCBI Taxonomy" id="159417"/>
    <lineage>
        <taxon>Eukaryota</taxon>
        <taxon>Metazoa</taxon>
        <taxon>Chordata</taxon>
        <taxon>Tunicata</taxon>
        <taxon>Ascidiacea</taxon>
        <taxon>Aplousobranchia</taxon>
        <taxon>Clavelinidae</taxon>
        <taxon>Clavelina</taxon>
    </lineage>
</organism>
<proteinExistence type="inferred from homology"/>
<name>A0ABP0GMV7_CLALP</name>
<evidence type="ECO:0000313" key="4">
    <source>
        <dbReference type="EMBL" id="CAK8693069.1"/>
    </source>
</evidence>
<dbReference type="PANTHER" id="PTHR10824">
    <property type="entry name" value="ACYL-COENZYME A THIOESTERASE-RELATED"/>
    <property type="match status" value="1"/>
</dbReference>